<protein>
    <submittedName>
        <fullName evidence="4">Uncharacterized protein</fullName>
    </submittedName>
</protein>
<evidence type="ECO:0000313" key="4">
    <source>
        <dbReference type="EMBL" id="TPX67457.1"/>
    </source>
</evidence>
<dbReference type="InterPro" id="IPR002110">
    <property type="entry name" value="Ankyrin_rpt"/>
</dbReference>
<reference evidence="4 5" key="1">
    <citation type="journal article" date="2019" name="Sci. Rep.">
        <title>Comparative genomics of chytrid fungi reveal insights into the obligate biotrophic and pathogenic lifestyle of Synchytrium endobioticum.</title>
        <authorList>
            <person name="van de Vossenberg B.T.L.H."/>
            <person name="Warris S."/>
            <person name="Nguyen H.D.T."/>
            <person name="van Gent-Pelzer M.P.E."/>
            <person name="Joly D.L."/>
            <person name="van de Geest H.C."/>
            <person name="Bonants P.J.M."/>
            <person name="Smith D.S."/>
            <person name="Levesque C.A."/>
            <person name="van der Lee T.A.J."/>
        </authorList>
    </citation>
    <scope>NUCLEOTIDE SEQUENCE [LARGE SCALE GENOMIC DNA]</scope>
    <source>
        <strain evidence="4 5">CBS 675.73</strain>
    </source>
</reference>
<feature type="repeat" description="ANK" evidence="3">
    <location>
        <begin position="138"/>
        <end position="162"/>
    </location>
</feature>
<sequence>MDALPVETVQGILLYLPVDNALVQVGWVSMNLAHILFRDKSFAVRHVEAQQSLLQDPFLCNCSAFPVTYKAALFSISVHKNLYPSGSQFLHMLSLFEKYPLLYKVPLRNPYLLKFAATSGLFEGFRYLVDHGSDPSIEDSTPLILAALHGHADIVDLILKDGRADPGVSKSFPFRASASKGYARIVELLIQDPRTDVSTTDNSAFKLAASDGHLEVVQLLLNCPGVDPAASDSFGLRKASQGGHTQVVELLLKDGRSDAAAVDNYALSLAVQNGHKEVVGLLLMEPRVLETPDLTAVFSAATLTSRTDIVEMLLVSVRDKILDTALAAYDNQSLGSA</sequence>
<dbReference type="PANTHER" id="PTHR24198:SF165">
    <property type="entry name" value="ANKYRIN REPEAT-CONTAINING PROTEIN-RELATED"/>
    <property type="match status" value="1"/>
</dbReference>
<organism evidence="4 5">
    <name type="scientific">Chytriomyces confervae</name>
    <dbReference type="NCBI Taxonomy" id="246404"/>
    <lineage>
        <taxon>Eukaryota</taxon>
        <taxon>Fungi</taxon>
        <taxon>Fungi incertae sedis</taxon>
        <taxon>Chytridiomycota</taxon>
        <taxon>Chytridiomycota incertae sedis</taxon>
        <taxon>Chytridiomycetes</taxon>
        <taxon>Chytridiales</taxon>
        <taxon>Chytriomycetaceae</taxon>
        <taxon>Chytriomyces</taxon>
    </lineage>
</organism>
<dbReference type="Pfam" id="PF12796">
    <property type="entry name" value="Ank_2"/>
    <property type="match status" value="2"/>
</dbReference>
<dbReference type="Proteomes" id="UP000320333">
    <property type="component" value="Unassembled WGS sequence"/>
</dbReference>
<proteinExistence type="predicted"/>
<accession>A0A507EVT0</accession>
<dbReference type="SMART" id="SM00248">
    <property type="entry name" value="ANK"/>
    <property type="match status" value="4"/>
</dbReference>
<evidence type="ECO:0000313" key="5">
    <source>
        <dbReference type="Proteomes" id="UP000320333"/>
    </source>
</evidence>
<evidence type="ECO:0000256" key="2">
    <source>
        <dbReference type="ARBA" id="ARBA00023043"/>
    </source>
</evidence>
<keyword evidence="2 3" id="KW-0040">ANK repeat</keyword>
<dbReference type="Gene3D" id="1.25.40.20">
    <property type="entry name" value="Ankyrin repeat-containing domain"/>
    <property type="match status" value="2"/>
</dbReference>
<dbReference type="OrthoDB" id="2163089at2759"/>
<dbReference type="PROSITE" id="PS50088">
    <property type="entry name" value="ANK_REPEAT"/>
    <property type="match status" value="1"/>
</dbReference>
<dbReference type="Pfam" id="PF00023">
    <property type="entry name" value="Ank"/>
    <property type="match status" value="1"/>
</dbReference>
<keyword evidence="1" id="KW-0677">Repeat</keyword>
<dbReference type="AlphaFoldDB" id="A0A507EVT0"/>
<gene>
    <name evidence="4" type="ORF">CcCBS67573_g07492</name>
</gene>
<evidence type="ECO:0000256" key="3">
    <source>
        <dbReference type="PROSITE-ProRule" id="PRU00023"/>
    </source>
</evidence>
<evidence type="ECO:0000256" key="1">
    <source>
        <dbReference type="ARBA" id="ARBA00022737"/>
    </source>
</evidence>
<dbReference type="SUPFAM" id="SSF48403">
    <property type="entry name" value="Ankyrin repeat"/>
    <property type="match status" value="1"/>
</dbReference>
<dbReference type="PROSITE" id="PS50297">
    <property type="entry name" value="ANK_REP_REGION"/>
    <property type="match status" value="1"/>
</dbReference>
<dbReference type="PANTHER" id="PTHR24198">
    <property type="entry name" value="ANKYRIN REPEAT AND PROTEIN KINASE DOMAIN-CONTAINING PROTEIN"/>
    <property type="match status" value="1"/>
</dbReference>
<name>A0A507EVT0_9FUNG</name>
<keyword evidence="5" id="KW-1185">Reference proteome</keyword>
<comment type="caution">
    <text evidence="4">The sequence shown here is derived from an EMBL/GenBank/DDBJ whole genome shotgun (WGS) entry which is preliminary data.</text>
</comment>
<dbReference type="InterPro" id="IPR036770">
    <property type="entry name" value="Ankyrin_rpt-contain_sf"/>
</dbReference>
<dbReference type="EMBL" id="QEAP01000396">
    <property type="protein sequence ID" value="TPX67457.1"/>
    <property type="molecule type" value="Genomic_DNA"/>
</dbReference>
<dbReference type="STRING" id="246404.A0A507EVT0"/>